<dbReference type="PANTHER" id="PTHR23189">
    <property type="entry name" value="RNA RECOGNITION MOTIF-CONTAINING"/>
    <property type="match status" value="1"/>
</dbReference>
<dbReference type="InterPro" id="IPR012677">
    <property type="entry name" value="Nucleotide-bd_a/b_plait_sf"/>
</dbReference>
<dbReference type="InterPro" id="IPR000504">
    <property type="entry name" value="RRM_dom"/>
</dbReference>
<evidence type="ECO:0000256" key="2">
    <source>
        <dbReference type="ARBA" id="ARBA00005387"/>
    </source>
</evidence>
<evidence type="ECO:0000256" key="5">
    <source>
        <dbReference type="ARBA" id="ARBA00023242"/>
    </source>
</evidence>
<dbReference type="GO" id="GO:0003723">
    <property type="term" value="F:RNA binding"/>
    <property type="evidence" value="ECO:0007669"/>
    <property type="project" value="UniProtKB-UniRule"/>
</dbReference>
<keyword evidence="10" id="KW-1185">Reference proteome</keyword>
<name>A0A914DJB4_9BILA</name>
<feature type="domain" description="RRM" evidence="8">
    <location>
        <begin position="719"/>
        <end position="791"/>
    </location>
</feature>
<dbReference type="Proteomes" id="UP000887540">
    <property type="component" value="Unplaced"/>
</dbReference>
<feature type="domain" description="SPOC" evidence="9">
    <location>
        <begin position="885"/>
        <end position="1029"/>
    </location>
</feature>
<keyword evidence="4 6" id="KW-0694">RNA-binding</keyword>
<accession>A0A914DJB4</accession>
<evidence type="ECO:0000259" key="8">
    <source>
        <dbReference type="PROSITE" id="PS50102"/>
    </source>
</evidence>
<dbReference type="Pfam" id="PF00076">
    <property type="entry name" value="RRM_1"/>
    <property type="match status" value="1"/>
</dbReference>
<evidence type="ECO:0000313" key="10">
    <source>
        <dbReference type="Proteomes" id="UP000887540"/>
    </source>
</evidence>
<dbReference type="AlphaFoldDB" id="A0A914DJB4"/>
<comment type="subcellular location">
    <subcellularLocation>
        <location evidence="1">Nucleus</location>
    </subcellularLocation>
</comment>
<evidence type="ECO:0000256" key="7">
    <source>
        <dbReference type="SAM" id="MobiDB-lite"/>
    </source>
</evidence>
<feature type="compositionally biased region" description="Basic and acidic residues" evidence="7">
    <location>
        <begin position="437"/>
        <end position="453"/>
    </location>
</feature>
<evidence type="ECO:0000313" key="11">
    <source>
        <dbReference type="WBParaSite" id="ACRNAN_scaffold278.g26888.t1"/>
    </source>
</evidence>
<dbReference type="InterPro" id="IPR016194">
    <property type="entry name" value="SPOC-like_C_dom_sf"/>
</dbReference>
<dbReference type="Gene3D" id="3.30.70.330">
    <property type="match status" value="2"/>
</dbReference>
<feature type="region of interest" description="Disordered" evidence="7">
    <location>
        <begin position="795"/>
        <end position="836"/>
    </location>
</feature>
<dbReference type="SUPFAM" id="SSF100939">
    <property type="entry name" value="SPOC domain-like"/>
    <property type="match status" value="1"/>
</dbReference>
<feature type="compositionally biased region" description="Basic and acidic residues" evidence="7">
    <location>
        <begin position="806"/>
        <end position="823"/>
    </location>
</feature>
<feature type="domain" description="RRM" evidence="8">
    <location>
        <begin position="637"/>
        <end position="715"/>
    </location>
</feature>
<feature type="compositionally biased region" description="Polar residues" evidence="7">
    <location>
        <begin position="170"/>
        <end position="183"/>
    </location>
</feature>
<feature type="compositionally biased region" description="Basic and acidic residues" evidence="7">
    <location>
        <begin position="475"/>
        <end position="491"/>
    </location>
</feature>
<dbReference type="WBParaSite" id="ACRNAN_scaffold278.g26888.t1">
    <property type="protein sequence ID" value="ACRNAN_scaffold278.g26888.t1"/>
    <property type="gene ID" value="ACRNAN_scaffold278.g26888"/>
</dbReference>
<keyword evidence="3" id="KW-0597">Phosphoprotein</keyword>
<evidence type="ECO:0000256" key="1">
    <source>
        <dbReference type="ARBA" id="ARBA00004123"/>
    </source>
</evidence>
<evidence type="ECO:0000256" key="3">
    <source>
        <dbReference type="ARBA" id="ARBA00022553"/>
    </source>
</evidence>
<dbReference type="Gene3D" id="2.40.290.10">
    <property type="match status" value="1"/>
</dbReference>
<dbReference type="PROSITE" id="PS50102">
    <property type="entry name" value="RRM"/>
    <property type="match status" value="2"/>
</dbReference>
<evidence type="ECO:0000259" key="9">
    <source>
        <dbReference type="PROSITE" id="PS50917"/>
    </source>
</evidence>
<reference evidence="11" key="1">
    <citation type="submission" date="2022-11" db="UniProtKB">
        <authorList>
            <consortium name="WormBaseParasite"/>
        </authorList>
    </citation>
    <scope>IDENTIFICATION</scope>
</reference>
<keyword evidence="5" id="KW-0539">Nucleus</keyword>
<evidence type="ECO:0000256" key="6">
    <source>
        <dbReference type="PROSITE-ProRule" id="PRU00176"/>
    </source>
</evidence>
<feature type="compositionally biased region" description="Basic and acidic residues" evidence="7">
    <location>
        <begin position="347"/>
        <end position="378"/>
    </location>
</feature>
<dbReference type="SMART" id="SM00360">
    <property type="entry name" value="RRM"/>
    <property type="match status" value="2"/>
</dbReference>
<organism evidence="10 11">
    <name type="scientific">Acrobeloides nanus</name>
    <dbReference type="NCBI Taxonomy" id="290746"/>
    <lineage>
        <taxon>Eukaryota</taxon>
        <taxon>Metazoa</taxon>
        <taxon>Ecdysozoa</taxon>
        <taxon>Nematoda</taxon>
        <taxon>Chromadorea</taxon>
        <taxon>Rhabditida</taxon>
        <taxon>Tylenchina</taxon>
        <taxon>Cephalobomorpha</taxon>
        <taxon>Cephaloboidea</taxon>
        <taxon>Cephalobidae</taxon>
        <taxon>Acrobeloides</taxon>
    </lineage>
</organism>
<dbReference type="InterPro" id="IPR010912">
    <property type="entry name" value="SPOC_met"/>
</dbReference>
<dbReference type="SUPFAM" id="SSF54928">
    <property type="entry name" value="RNA-binding domain, RBD"/>
    <property type="match status" value="1"/>
</dbReference>
<dbReference type="PROSITE" id="PS50917">
    <property type="entry name" value="SPOC"/>
    <property type="match status" value="1"/>
</dbReference>
<proteinExistence type="inferred from homology"/>
<feature type="region of interest" description="Disordered" evidence="7">
    <location>
        <begin position="168"/>
        <end position="204"/>
    </location>
</feature>
<comment type="similarity">
    <text evidence="2">Belongs to the RRM Spen family.</text>
</comment>
<sequence length="1032" mass="117365">MAEINAKVSEWLATNQPQFLAQIPIPPEPIPPLIPVNNISANAPSTTQHRSLKDTQKCLSESYRRTNGSKSPADYKSLILSGFYPNWEYDEIINRVESEFRHLRPFNSEYDPTNRILYCTFERSGCAKSVRSLMLVHLKSVFGTNLMVDPDPNNVLAQCNRENVIPHSVAHNNKPSTQQQPVEQKNVPPSPKVSVLSSKNAQVPRVRDNGSTLMIPLHVMQNTMPPSVSTPPSAAVVPVQHVQGRVQQGATQSAKNVAENNWVQAKPHLHNDPTTRKTILVTPSLTKEVPKQKSPSYVEAQITNSPMQIDESPVRPAHNPFVRQHANEIKTNKDALRSEAANLIRERPKEKEVSYRVHKLEDRRERSRERQRKNDRYRRSASTGTELRKNRHLSYRREVSISPIRRRDRDDDRRVRRGQNEREQNRYGRNRCNKSPSPERNRRYRDTHDEKERKKPKIVSFFPREASPVRVKPATRWERQENKQNSPDKRKSTPIRFVQHGPTVKCDGPTVKCDGPTVKCDGPTVKCDGPIVKCDGPTVKCNGPTVKCDIRLSDQPSNQASSSLSIDKAKIKIHQITGILSKKILTSLPSSKASVIKEDISQQPFVKSAQNDRSQPFILIPTQDGINWTQDDLFANRSLYIGNLPADVTPEEIKRFFNGYKIEEVTMKLKDEMPPSVYAFARFETLNQAMKARVQMHGQRFMARKNIVYVGYAKLHITYRLWLGELPSCATTEELRKLCQIYGFVQQIDYEDGADYAYVRFVGKPSAVLACRALREKKLGDQPISVDFAGDGEVYAPNMQSRKRPSGSDHNDDSPPLQKRREFSTPPTFNVPSQLPSLFDSMNSRRSSDILPTPTPVRTVVHHDISPISPLVIESKNVNGVIDTLEKLNDEFMCSWKGQIIFKKHGYPFRLHRISGHIELLNRHLGNRNSLDVDQRMPLDESLVEKFNGYDPEDLVIMVGLEVEKVAEPLMRYMSNKSVTAVSLIENTAMVYFFRHSSVTSTLIQKFAPRIGLINPNSNTLLVILRKLGKNL</sequence>
<feature type="compositionally biased region" description="Basic and acidic residues" evidence="7">
    <location>
        <begin position="395"/>
        <end position="426"/>
    </location>
</feature>
<dbReference type="InterPro" id="IPR035979">
    <property type="entry name" value="RBD_domain_sf"/>
</dbReference>
<dbReference type="GO" id="GO:0005634">
    <property type="term" value="C:nucleus"/>
    <property type="evidence" value="ECO:0007669"/>
    <property type="project" value="UniProtKB-SubCell"/>
</dbReference>
<feature type="compositionally biased region" description="Polar residues" evidence="7">
    <location>
        <begin position="825"/>
        <end position="836"/>
    </location>
</feature>
<protein>
    <submittedName>
        <fullName evidence="11">Uncharacterized protein</fullName>
    </submittedName>
</protein>
<evidence type="ECO:0000256" key="4">
    <source>
        <dbReference type="ARBA" id="ARBA00022884"/>
    </source>
</evidence>
<feature type="region of interest" description="Disordered" evidence="7">
    <location>
        <begin position="347"/>
        <end position="494"/>
    </location>
</feature>